<accession>A0A328A2J1</accession>
<comment type="caution">
    <text evidence="2">The sequence shown here is derived from an EMBL/GenBank/DDBJ whole genome shotgun (WGS) entry which is preliminary data.</text>
</comment>
<evidence type="ECO:0000313" key="2">
    <source>
        <dbReference type="EMBL" id="RAK47658.1"/>
    </source>
</evidence>
<sequence>MIELKINVVIKSMQEIIDISMKERKFVLTGNIVNSDMELKFDWQVPGETLGEKRQIFNALIDYSTTRNGHDINEVIMSIEIKEIKKYGENKYSIRLINDFNHLLKVKELYTLEGKNINELLENTVITEDDIKTEKDIIDNTNIKEKENEYYQEYYGIGSEIDGDDYTIDVTEQIEETREEHITQDNSNIVEETEQINNTNISEKENDTSENNLDNKETVEETEQVSTVKTDVIADETEHTEENIITEDSKPEKTLNQLYEDIQHRDDFNSTALNNFIDKAVPVDSEIKNLLKVIVLNSTMIKDSYKTFLNKFNKLQSMGTRNEIILFTQFNGYGISNSYVKMKYIDVMNNLKEKYEIGAIEQGIQQVYSKLVEMESEENKND</sequence>
<name>A0A328A2J1_9STAP</name>
<evidence type="ECO:0000313" key="3">
    <source>
        <dbReference type="Proteomes" id="UP000249579"/>
    </source>
</evidence>
<proteinExistence type="predicted"/>
<gene>
    <name evidence="2" type="ORF">BHX94_12430</name>
</gene>
<organism evidence="2 3">
    <name type="scientific">Macrococcoides bohemicum</name>
    <dbReference type="NCBI Taxonomy" id="1903056"/>
    <lineage>
        <taxon>Bacteria</taxon>
        <taxon>Bacillati</taxon>
        <taxon>Bacillota</taxon>
        <taxon>Bacilli</taxon>
        <taxon>Bacillales</taxon>
        <taxon>Staphylococcaceae</taxon>
        <taxon>Macrococcoides</taxon>
    </lineage>
</organism>
<reference evidence="2 3" key="1">
    <citation type="journal article" date="2018" name="Front. Microbiol.">
        <title>Description and Comparative Genomics of Macrococcus caseolyticus subsp. hominis subsp. nov., Macrococcus goetzii sp. nov., Macrococcus epidermidis sp. nov., and Macrococcus bohemicus sp. nov., Novel Macrococci From Human Clinical Material With Virulence Potential and Suspected Uptake of Foreign DNA by Natural Transformation.</title>
        <authorList>
            <person name="Maslanova I."/>
            <person name="Wertheimer Z."/>
            <person name="Sedlacek I."/>
            <person name="Svec P."/>
            <person name="Indrakova A."/>
            <person name="Kovarovic V."/>
            <person name="Schumann P."/>
            <person name="Sproer C."/>
            <person name="Kralova S."/>
            <person name="Sedo O."/>
            <person name="Kristofova L."/>
            <person name="Vrbovska V."/>
            <person name="Fuzik T."/>
            <person name="Petras P."/>
            <person name="Zdrahal Z."/>
            <person name="Ruzickova V."/>
            <person name="Doskar J."/>
            <person name="Pantucek R."/>
        </authorList>
    </citation>
    <scope>NUCLEOTIDE SEQUENCE [LARGE SCALE GENOMIC DNA]</scope>
    <source>
        <strain evidence="2 3">03/115</strain>
        <plasmid evidence="2">pZKMB2</plasmid>
    </source>
</reference>
<geneLocation type="plasmid" evidence="3">
    <name>pzkmb2</name>
</geneLocation>
<protein>
    <submittedName>
        <fullName evidence="2">Uncharacterized protein</fullName>
    </submittedName>
</protein>
<feature type="region of interest" description="Disordered" evidence="1">
    <location>
        <begin position="197"/>
        <end position="227"/>
    </location>
</feature>
<feature type="compositionally biased region" description="Basic and acidic residues" evidence="1">
    <location>
        <begin position="202"/>
        <end position="219"/>
    </location>
</feature>
<keyword evidence="2" id="KW-0614">Plasmid</keyword>
<dbReference type="Proteomes" id="UP000249579">
    <property type="component" value="Plasmid pZKMB2"/>
</dbReference>
<dbReference type="RefSeq" id="WP_111744457.1">
    <property type="nucleotide sequence ID" value="NZ_CM009973.1"/>
</dbReference>
<dbReference type="EMBL" id="PZJG01000031">
    <property type="protein sequence ID" value="RAK47658.1"/>
    <property type="molecule type" value="Genomic_DNA"/>
</dbReference>
<evidence type="ECO:0000256" key="1">
    <source>
        <dbReference type="SAM" id="MobiDB-lite"/>
    </source>
</evidence>
<dbReference type="AlphaFoldDB" id="A0A328A2J1"/>